<proteinExistence type="predicted"/>
<dbReference type="PANTHER" id="PTHR30032">
    <property type="entry name" value="N-ACETYLMURAMOYL-L-ALANINE AMIDASE-RELATED"/>
    <property type="match status" value="1"/>
</dbReference>
<dbReference type="GO" id="GO:0030435">
    <property type="term" value="P:sporulation resulting in formation of a cellular spore"/>
    <property type="evidence" value="ECO:0007669"/>
    <property type="project" value="InterPro"/>
</dbReference>
<sequence>MTLEKSRFANFAISIFVVSLFVVGGCAPRGIIRTEIPQLTREKGKTVFIRVNILESTNSVRISGKGSYRVAMGRKKATLPAGKEWHIKLVQGKQKIETGGSTKGVIKNPAFPVIFSQKVKNGFITVNGLPYRGIVKVSRIGVNNLLVTNILPMEDYLRSVVPSEIGNRDSTAFEAAKAQAVAARTYAVTKMGKDKSFGYDVVATTSDQVYSGVIKESRLTDRAVSETKGIILMHKGKPVKAAYHSTCGGHTCSNEDAWFGSAVRYLRARPDRIISLFGGSRPFCRDSPMYQWTRSWGKEDFERMVKANLASILGISPKGVLKSIQVTKRDGFGRVVSVRVVTTVATYTIRKGNIRRLFRDPKRGWVDLPSNNFRLKFNGWMYTMEGKGWGHGVGMCQWGAIGMSRKGFTYDKILRHYYKGAYLAKIY</sequence>
<dbReference type="PROSITE" id="PS51257">
    <property type="entry name" value="PROKAR_LIPOPROTEIN"/>
    <property type="match status" value="1"/>
</dbReference>
<dbReference type="InterPro" id="IPR051922">
    <property type="entry name" value="Bact_Sporulation_Assoc"/>
</dbReference>
<name>A0A523XLH9_UNCT6</name>
<dbReference type="NCBIfam" id="TIGR02669">
    <property type="entry name" value="SpoIID_LytB"/>
    <property type="match status" value="1"/>
</dbReference>
<comment type="caution">
    <text evidence="2">The sequence shown here is derived from an EMBL/GenBank/DDBJ whole genome shotgun (WGS) entry which is preliminary data.</text>
</comment>
<accession>A0A523XLH9</accession>
<dbReference type="Proteomes" id="UP000315534">
    <property type="component" value="Unassembled WGS sequence"/>
</dbReference>
<dbReference type="InterPro" id="IPR013693">
    <property type="entry name" value="SpoIID/LytB_N"/>
</dbReference>
<gene>
    <name evidence="2" type="ORF">E3J38_06215</name>
</gene>
<reference evidence="2 3" key="1">
    <citation type="submission" date="2019-03" db="EMBL/GenBank/DDBJ databases">
        <title>Metabolic potential of uncultured bacteria and archaea associated with petroleum seepage in deep-sea sediments.</title>
        <authorList>
            <person name="Dong X."/>
            <person name="Hubert C."/>
        </authorList>
    </citation>
    <scope>NUCLEOTIDE SEQUENCE [LARGE SCALE GENOMIC DNA]</scope>
    <source>
        <strain evidence="2">E29_bin36</strain>
    </source>
</reference>
<protein>
    <submittedName>
        <fullName evidence="2">SpoIID/LytB domain-containing protein</fullName>
    </submittedName>
</protein>
<dbReference type="InterPro" id="IPR013486">
    <property type="entry name" value="SpoIID/LytB"/>
</dbReference>
<dbReference type="EMBL" id="SOIP01000366">
    <property type="protein sequence ID" value="TET80154.1"/>
    <property type="molecule type" value="Genomic_DNA"/>
</dbReference>
<evidence type="ECO:0000313" key="3">
    <source>
        <dbReference type="Proteomes" id="UP000315534"/>
    </source>
</evidence>
<organism evidence="2 3">
    <name type="scientific">candidate division TA06 bacterium</name>
    <dbReference type="NCBI Taxonomy" id="2250710"/>
    <lineage>
        <taxon>Bacteria</taxon>
        <taxon>Bacteria division TA06</taxon>
    </lineage>
</organism>
<dbReference type="GO" id="GO:0030288">
    <property type="term" value="C:outer membrane-bounded periplasmic space"/>
    <property type="evidence" value="ECO:0007669"/>
    <property type="project" value="TreeGrafter"/>
</dbReference>
<dbReference type="Pfam" id="PF08486">
    <property type="entry name" value="SpoIID"/>
    <property type="match status" value="1"/>
</dbReference>
<evidence type="ECO:0000313" key="2">
    <source>
        <dbReference type="EMBL" id="TET80154.1"/>
    </source>
</evidence>
<dbReference type="AlphaFoldDB" id="A0A523XLH9"/>
<feature type="domain" description="Sporulation stage II protein D amidase enhancer LytB N-terminal" evidence="1">
    <location>
        <begin position="144"/>
        <end position="234"/>
    </location>
</feature>
<dbReference type="PANTHER" id="PTHR30032:SF4">
    <property type="entry name" value="AMIDASE ENHANCER"/>
    <property type="match status" value="1"/>
</dbReference>
<evidence type="ECO:0000259" key="1">
    <source>
        <dbReference type="Pfam" id="PF08486"/>
    </source>
</evidence>